<gene>
    <name evidence="2" type="ORF">GCM10023224_24950</name>
</gene>
<proteinExistence type="predicted"/>
<feature type="compositionally biased region" description="Low complexity" evidence="1">
    <location>
        <begin position="469"/>
        <end position="484"/>
    </location>
</feature>
<feature type="region of interest" description="Disordered" evidence="1">
    <location>
        <begin position="1"/>
        <end position="42"/>
    </location>
</feature>
<dbReference type="EMBL" id="BAABIK010000012">
    <property type="protein sequence ID" value="GAA4941795.1"/>
    <property type="molecule type" value="Genomic_DNA"/>
</dbReference>
<comment type="caution">
    <text evidence="2">The sequence shown here is derived from an EMBL/GenBank/DDBJ whole genome shotgun (WGS) entry which is preliminary data.</text>
</comment>
<reference evidence="3" key="1">
    <citation type="journal article" date="2019" name="Int. J. Syst. Evol. Microbiol.">
        <title>The Global Catalogue of Microorganisms (GCM) 10K type strain sequencing project: providing services to taxonomists for standard genome sequencing and annotation.</title>
        <authorList>
            <consortium name="The Broad Institute Genomics Platform"/>
            <consortium name="The Broad Institute Genome Sequencing Center for Infectious Disease"/>
            <person name="Wu L."/>
            <person name="Ma J."/>
        </authorList>
    </citation>
    <scope>NUCLEOTIDE SEQUENCE [LARGE SCALE GENOMIC DNA]</scope>
    <source>
        <strain evidence="3">JCM 18123</strain>
    </source>
</reference>
<evidence type="ECO:0000313" key="3">
    <source>
        <dbReference type="Proteomes" id="UP001499993"/>
    </source>
</evidence>
<protein>
    <submittedName>
        <fullName evidence="2">Uncharacterized protein</fullName>
    </submittedName>
</protein>
<dbReference type="Proteomes" id="UP001499993">
    <property type="component" value="Unassembled WGS sequence"/>
</dbReference>
<dbReference type="RefSeq" id="WP_345556708.1">
    <property type="nucleotide sequence ID" value="NZ_BAABIK010000012.1"/>
</dbReference>
<organism evidence="2 3">
    <name type="scientific">Streptomonospora halophila</name>
    <dbReference type="NCBI Taxonomy" id="427369"/>
    <lineage>
        <taxon>Bacteria</taxon>
        <taxon>Bacillati</taxon>
        <taxon>Actinomycetota</taxon>
        <taxon>Actinomycetes</taxon>
        <taxon>Streptosporangiales</taxon>
        <taxon>Nocardiopsidaceae</taxon>
        <taxon>Streptomonospora</taxon>
    </lineage>
</organism>
<keyword evidence="3" id="KW-1185">Reference proteome</keyword>
<evidence type="ECO:0000256" key="1">
    <source>
        <dbReference type="SAM" id="MobiDB-lite"/>
    </source>
</evidence>
<feature type="compositionally biased region" description="Low complexity" evidence="1">
    <location>
        <begin position="7"/>
        <end position="18"/>
    </location>
</feature>
<evidence type="ECO:0000313" key="2">
    <source>
        <dbReference type="EMBL" id="GAA4941795.1"/>
    </source>
</evidence>
<accession>A0ABP9GFR1</accession>
<sequence length="547" mass="58627">MSEEQRPAAPAPARGDAGPRPPRFDTTDVRGSVGTPLADQLQQTPSAIGEAVMEALMAFLRGNSRTSRKAVRATGKGVMVAGAVLARARRNRAAKNAEENNRVVHPTNRTPANNRDVAIARAARDHARDRELTQRVKAAVAANPDVSEDVRRAVTGPDGDGAVEGVLASVEHTDVAAALAVPKRQDELIERVSREWTETLGFDGDFADAWRHAAANPEIAERSGVDAGEPAQGSWARFAAWDSRTAPGDEELAMLNGAWLSAVASLEPESADVRRAVERVVARWEPLVAESYRRNLIGQGLATGRRDLQSGEMDRISAIEAAMVHVDDPGRGHDGGRPLTLPEAWERALEDPQALRDRDDRQLRDLVESWSFNALRRGGRAMRFADEADAALARFAGHLEAANPELGAEYRRRLEQGGPPVQAYTEVSRAAIGHPFDPASRLAEPDGGSGGDEEPPVRSQQGERVREGAVQVADATADRAAQPASGLVATVQAGAQPSHGDFTEADFARKETLDPPAGLATLGGRYALNRRRADAKNREVRSGSASL</sequence>
<feature type="region of interest" description="Disordered" evidence="1">
    <location>
        <begin position="436"/>
        <end position="484"/>
    </location>
</feature>
<name>A0ABP9GFR1_9ACTN</name>